<feature type="compositionally biased region" description="Basic and acidic residues" evidence="18">
    <location>
        <begin position="607"/>
        <end position="620"/>
    </location>
</feature>
<keyword evidence="11" id="KW-0539">Nucleus</keyword>
<dbReference type="SMART" id="SM00986">
    <property type="entry name" value="UDG"/>
    <property type="match status" value="1"/>
</dbReference>
<protein>
    <recommendedName>
        <fullName evidence="16">G/T mismatch-specific thymine DNA glycosylase</fullName>
        <ecNumber evidence="15">3.2.2.29</ecNumber>
    </recommendedName>
    <alternativeName>
        <fullName evidence="17">Thymine-DNA glycosylase</fullName>
    </alternativeName>
</protein>
<evidence type="ECO:0000256" key="1">
    <source>
        <dbReference type="ARBA" id="ARBA00004123"/>
    </source>
</evidence>
<dbReference type="GO" id="GO:0003677">
    <property type="term" value="F:DNA binding"/>
    <property type="evidence" value="ECO:0007669"/>
    <property type="project" value="InterPro"/>
</dbReference>
<feature type="compositionally biased region" description="Polar residues" evidence="18">
    <location>
        <begin position="801"/>
        <end position="816"/>
    </location>
</feature>
<dbReference type="InterPro" id="IPR036895">
    <property type="entry name" value="Uracil-DNA_glycosylase-like_sf"/>
</dbReference>
<dbReference type="InterPro" id="IPR017956">
    <property type="entry name" value="AT_hook_DNA-bd_motif"/>
</dbReference>
<feature type="region of interest" description="Disordered" evidence="18">
    <location>
        <begin position="885"/>
        <end position="905"/>
    </location>
</feature>
<evidence type="ECO:0000256" key="16">
    <source>
        <dbReference type="ARBA" id="ARBA00071248"/>
    </source>
</evidence>
<keyword evidence="9" id="KW-0804">Transcription</keyword>
<dbReference type="InterPro" id="IPR005122">
    <property type="entry name" value="Uracil-DNA_glycosylase-like"/>
</dbReference>
<feature type="compositionally biased region" description="Basic residues" evidence="18">
    <location>
        <begin position="597"/>
        <end position="606"/>
    </location>
</feature>
<evidence type="ECO:0000256" key="12">
    <source>
        <dbReference type="ARBA" id="ARBA00052915"/>
    </source>
</evidence>
<feature type="compositionally biased region" description="Pro residues" evidence="18">
    <location>
        <begin position="751"/>
        <end position="761"/>
    </location>
</feature>
<evidence type="ECO:0000256" key="3">
    <source>
        <dbReference type="ARBA" id="ARBA00022763"/>
    </source>
</evidence>
<dbReference type="GO" id="GO:0040029">
    <property type="term" value="P:epigenetic regulation of gene expression"/>
    <property type="evidence" value="ECO:0007669"/>
    <property type="project" value="UniProtKB-ARBA"/>
</dbReference>
<keyword evidence="2" id="KW-1017">Isopeptide bond</keyword>
<feature type="compositionally biased region" description="Polar residues" evidence="18">
    <location>
        <begin position="698"/>
        <end position="727"/>
    </location>
</feature>
<dbReference type="GO" id="GO:0004844">
    <property type="term" value="F:uracil DNA N-glycosylase activity"/>
    <property type="evidence" value="ECO:0007669"/>
    <property type="project" value="TreeGrafter"/>
</dbReference>
<keyword evidence="4" id="KW-0378">Hydrolase</keyword>
<keyword evidence="21" id="KW-1185">Reference proteome</keyword>
<dbReference type="SMART" id="SM00987">
    <property type="entry name" value="UreE_C"/>
    <property type="match status" value="1"/>
</dbReference>
<evidence type="ECO:0000313" key="20">
    <source>
        <dbReference type="EMBL" id="CAH0385059.1"/>
    </source>
</evidence>
<dbReference type="FunFam" id="3.40.470.10:FF:000002">
    <property type="entry name" value="G/T mismatch-specific thymine DNA glycosylase"/>
    <property type="match status" value="1"/>
</dbReference>
<feature type="compositionally biased region" description="Low complexity" evidence="18">
    <location>
        <begin position="193"/>
        <end position="208"/>
    </location>
</feature>
<comment type="catalytic activity">
    <reaction evidence="12">
        <text>Hydrolyzes mismatched double-stranded DNA and polynucleotides, releasing free thymine.</text>
        <dbReference type="EC" id="3.2.2.29"/>
    </reaction>
</comment>
<dbReference type="GO" id="GO:0005654">
    <property type="term" value="C:nucleoplasm"/>
    <property type="evidence" value="ECO:0007669"/>
    <property type="project" value="UniProtKB-ARBA"/>
</dbReference>
<keyword evidence="7" id="KW-0805">Transcription regulation</keyword>
<evidence type="ECO:0000256" key="4">
    <source>
        <dbReference type="ARBA" id="ARBA00022801"/>
    </source>
</evidence>
<evidence type="ECO:0000256" key="18">
    <source>
        <dbReference type="SAM" id="MobiDB-lite"/>
    </source>
</evidence>
<feature type="domain" description="Uracil-DNA glycosylase-like" evidence="19">
    <location>
        <begin position="372"/>
        <end position="533"/>
    </location>
</feature>
<evidence type="ECO:0000259" key="19">
    <source>
        <dbReference type="SMART" id="SM00986"/>
    </source>
</evidence>
<evidence type="ECO:0000256" key="13">
    <source>
        <dbReference type="ARBA" id="ARBA00061261"/>
    </source>
</evidence>
<feature type="compositionally biased region" description="Polar residues" evidence="18">
    <location>
        <begin position="658"/>
        <end position="675"/>
    </location>
</feature>
<evidence type="ECO:0000256" key="6">
    <source>
        <dbReference type="ARBA" id="ARBA00022853"/>
    </source>
</evidence>
<dbReference type="GO" id="GO:0141016">
    <property type="term" value="F:G/T mismatch-specific thymine-DNA glycosylase activity"/>
    <property type="evidence" value="ECO:0007669"/>
    <property type="project" value="UniProtKB-EC"/>
</dbReference>
<reference evidence="20" key="1">
    <citation type="submission" date="2021-12" db="EMBL/GenBank/DDBJ databases">
        <authorList>
            <person name="King R."/>
        </authorList>
    </citation>
    <scope>NUCLEOTIDE SEQUENCE</scope>
</reference>
<dbReference type="AlphaFoldDB" id="A0A9P0F1L1"/>
<feature type="compositionally biased region" description="Basic residues" evidence="18">
    <location>
        <begin position="640"/>
        <end position="650"/>
    </location>
</feature>
<dbReference type="GO" id="GO:0006285">
    <property type="term" value="P:base-excision repair, AP site formation"/>
    <property type="evidence" value="ECO:0007669"/>
    <property type="project" value="InterPro"/>
</dbReference>
<feature type="region of interest" description="Disordered" evidence="18">
    <location>
        <begin position="65"/>
        <end position="262"/>
    </location>
</feature>
<feature type="region of interest" description="Disordered" evidence="18">
    <location>
        <begin position="297"/>
        <end position="336"/>
    </location>
</feature>
<feature type="compositionally biased region" description="Basic and acidic residues" evidence="18">
    <location>
        <begin position="210"/>
        <end position="225"/>
    </location>
</feature>
<dbReference type="SUPFAM" id="SSF52141">
    <property type="entry name" value="Uracil-DNA glycosylase-like"/>
    <property type="match status" value="1"/>
</dbReference>
<dbReference type="EMBL" id="OU963863">
    <property type="protein sequence ID" value="CAH0385059.1"/>
    <property type="molecule type" value="Genomic_DNA"/>
</dbReference>
<dbReference type="GO" id="GO:0032183">
    <property type="term" value="F:SUMO binding"/>
    <property type="evidence" value="ECO:0007669"/>
    <property type="project" value="UniProtKB-ARBA"/>
</dbReference>
<evidence type="ECO:0000256" key="14">
    <source>
        <dbReference type="ARBA" id="ARBA00064519"/>
    </source>
</evidence>
<feature type="compositionally biased region" description="Basic residues" evidence="18">
    <location>
        <begin position="308"/>
        <end position="317"/>
    </location>
</feature>
<feature type="compositionally biased region" description="Pro residues" evidence="18">
    <location>
        <begin position="684"/>
        <end position="696"/>
    </location>
</feature>
<name>A0A9P0F1L1_BEMTA</name>
<evidence type="ECO:0000256" key="9">
    <source>
        <dbReference type="ARBA" id="ARBA00023163"/>
    </source>
</evidence>
<evidence type="ECO:0000256" key="11">
    <source>
        <dbReference type="ARBA" id="ARBA00023242"/>
    </source>
</evidence>
<gene>
    <name evidence="20" type="ORF">BEMITA_LOCUS4323</name>
</gene>
<dbReference type="EC" id="3.2.2.29" evidence="15"/>
<feature type="compositionally biased region" description="Low complexity" evidence="18">
    <location>
        <begin position="729"/>
        <end position="750"/>
    </location>
</feature>
<dbReference type="PANTHER" id="PTHR12159:SF9">
    <property type="entry name" value="G_T MISMATCH-SPECIFIC THYMINE DNA GLYCOSYLASE"/>
    <property type="match status" value="1"/>
</dbReference>
<feature type="compositionally biased region" description="Low complexity" evidence="18">
    <location>
        <begin position="127"/>
        <end position="158"/>
    </location>
</feature>
<dbReference type="KEGG" id="btab:109044134"/>
<feature type="compositionally biased region" description="Basic and acidic residues" evidence="18">
    <location>
        <begin position="159"/>
        <end position="177"/>
    </location>
</feature>
<accession>A0A9P0F1L1</accession>
<organism evidence="20 21">
    <name type="scientific">Bemisia tabaci</name>
    <name type="common">Sweetpotato whitefly</name>
    <name type="synonym">Aleurodes tabaci</name>
    <dbReference type="NCBI Taxonomy" id="7038"/>
    <lineage>
        <taxon>Eukaryota</taxon>
        <taxon>Metazoa</taxon>
        <taxon>Ecdysozoa</taxon>
        <taxon>Arthropoda</taxon>
        <taxon>Hexapoda</taxon>
        <taxon>Insecta</taxon>
        <taxon>Pterygota</taxon>
        <taxon>Neoptera</taxon>
        <taxon>Paraneoptera</taxon>
        <taxon>Hemiptera</taxon>
        <taxon>Sternorrhyncha</taxon>
        <taxon>Aleyrodoidea</taxon>
        <taxon>Aleyrodidae</taxon>
        <taxon>Aleyrodinae</taxon>
        <taxon>Bemisia</taxon>
    </lineage>
</organism>
<sequence>MQVATLFREAATLLGATMEAPEGTAMKMSNYNENNMMKQEVQDDGYETSGDIDLRAQGNVPKLMGQIHQHQQSPHSPHPLQQHQHQQSPHSPHPLQQHHQQSPHPHSPHPLQHQHQQSPHSPHPLHQHQQSPHSPHLLQQHQLHQPHPSHQQHQTQESHQQHQQHDQHQHAAHEQHQQHQHQPHQHQSHEQHQSLQHQSHQGLEQHQQMRPHEQHQTHQSHESHQQHQAHQPHPHQPHMQHSQMQQHQQMHQQHPMHGHPFMHLLSHEHHPQQHPNNCIKYELSDDPYSFVDETQSHHVQGAMQQQGPKKRGRKKKIRPEDGGMMYPSTDLMMNNLPLKPKQEGAVKVYKERKKHDRFNGMPEEEVSKRTLPDHLSHNLDIVIIGINPGLFAAYKGHHYAGPGNHFWKCLYLSGLTPEPMTADDDYKLLKNGIGFTNMVERATKGSADLTRKEIKEGSQVLLEKLQKFKPKIAVFNGKLIFEVFSGKKDFCFGRQPELVDGTNTYMWVMPSSSARCAQLPRAADKVPFYSALKKFRDYLNGVGPELDENEIVFTYSKLKTFFEPEVKEEPKDGMYYNEFNQLENNVVNEEGEGEPLKKKKRGRPKKIKNENGEEIKKEPTPKPPKPVVEEDKISIDGVPKKKRGRPKKIKTNLVIENGMNNSEHSNPSTHLSNCFSPPIQSPMNLPPMYPSQPPTLPSLMNQPSSQSPLVYQPYSQSPQAPSFTHSDLSSEISAAISSENIHSPGPTSPSLGPPEFEPPASMPEEPSKSPPPSTPNTISEENRMECHFSSPTPAKDKTPEMNYQNYEDFSAESDSMTTVRYPHAQRPRMDYQHIVKPQISQDVASKSLSGLESLVDQIPNIGEGEQMSEHVPSGQFSDESYLSEYSRMYPPPSTPTAPPTTQQSQASMNFSVSSLTNNSSIDAFSVSHNYNPSSYPNLMGPPHPHLMDSSSSSLFNPLVDRTCRLGGSSMNSVGMPYPYNQYSSPGFSYPAPHNIHVPSPSFPYGAPYPSAGYSQTGYHNIGYGSF</sequence>
<comment type="subunit">
    <text evidence="14">Homodimer. Interacts with AICDA and GADD45A.</text>
</comment>
<proteinExistence type="inferred from homology"/>
<evidence type="ECO:0000313" key="21">
    <source>
        <dbReference type="Proteomes" id="UP001152759"/>
    </source>
</evidence>
<keyword evidence="10" id="KW-0234">DNA repair</keyword>
<evidence type="ECO:0000256" key="7">
    <source>
        <dbReference type="ARBA" id="ARBA00023015"/>
    </source>
</evidence>
<comment type="similarity">
    <text evidence="13">Belongs to the uracil-DNA glycosylase (UDG) superfamily. TDG/mug family.</text>
</comment>
<keyword evidence="8" id="KW-0010">Activator</keyword>
<keyword evidence="6" id="KW-0156">Chromatin regulator</keyword>
<feature type="compositionally biased region" description="Low complexity" evidence="18">
    <location>
        <begin position="239"/>
        <end position="262"/>
    </location>
</feature>
<dbReference type="Proteomes" id="UP001152759">
    <property type="component" value="Chromosome 2"/>
</dbReference>
<evidence type="ECO:0000256" key="5">
    <source>
        <dbReference type="ARBA" id="ARBA00022843"/>
    </source>
</evidence>
<evidence type="ECO:0000256" key="15">
    <source>
        <dbReference type="ARBA" id="ARBA00066769"/>
    </source>
</evidence>
<feature type="compositionally biased region" description="Pro residues" evidence="18">
    <location>
        <begin position="889"/>
        <end position="898"/>
    </location>
</feature>
<evidence type="ECO:0000256" key="8">
    <source>
        <dbReference type="ARBA" id="ARBA00023159"/>
    </source>
</evidence>
<dbReference type="SMART" id="SM00384">
    <property type="entry name" value="AT_hook"/>
    <property type="match status" value="2"/>
</dbReference>
<feature type="region of interest" description="Disordered" evidence="18">
    <location>
        <begin position="586"/>
        <end position="816"/>
    </location>
</feature>
<dbReference type="Pfam" id="PF03167">
    <property type="entry name" value="UDG"/>
    <property type="match status" value="1"/>
</dbReference>
<dbReference type="PANTHER" id="PTHR12159">
    <property type="entry name" value="G/T AND G/U MISMATCH-SPECIFIC DNA GLYCOSYLASE"/>
    <property type="match status" value="1"/>
</dbReference>
<dbReference type="Gene3D" id="3.40.470.10">
    <property type="entry name" value="Uracil-DNA glycosylase-like domain"/>
    <property type="match status" value="1"/>
</dbReference>
<keyword evidence="5" id="KW-0832">Ubl conjugation</keyword>
<dbReference type="CDD" id="cd10028">
    <property type="entry name" value="UDG-F2_TDG_MUG"/>
    <property type="match status" value="1"/>
</dbReference>
<feature type="compositionally biased region" description="Low complexity" evidence="18">
    <location>
        <begin position="68"/>
        <end position="120"/>
    </location>
</feature>
<evidence type="ECO:0000256" key="2">
    <source>
        <dbReference type="ARBA" id="ARBA00022499"/>
    </source>
</evidence>
<comment type="subcellular location">
    <subcellularLocation>
        <location evidence="1">Nucleus</location>
    </subcellularLocation>
</comment>
<evidence type="ECO:0000256" key="17">
    <source>
        <dbReference type="ARBA" id="ARBA00083221"/>
    </source>
</evidence>
<dbReference type="InterPro" id="IPR015637">
    <property type="entry name" value="MUG/TDG"/>
</dbReference>
<evidence type="ECO:0000256" key="10">
    <source>
        <dbReference type="ARBA" id="ARBA00023204"/>
    </source>
</evidence>
<keyword evidence="3" id="KW-0227">DNA damage</keyword>